<dbReference type="Proteomes" id="UP001291623">
    <property type="component" value="Unassembled WGS sequence"/>
</dbReference>
<feature type="region of interest" description="Disordered" evidence="1">
    <location>
        <begin position="1"/>
        <end position="39"/>
    </location>
</feature>
<accession>A0AAE1SRX0</accession>
<name>A0AAE1SRX0_9SOLA</name>
<proteinExistence type="predicted"/>
<gene>
    <name evidence="2" type="ORF">RND71_005629</name>
</gene>
<evidence type="ECO:0000313" key="2">
    <source>
        <dbReference type="EMBL" id="KAK4374952.1"/>
    </source>
</evidence>
<organism evidence="2 3">
    <name type="scientific">Anisodus tanguticus</name>
    <dbReference type="NCBI Taxonomy" id="243964"/>
    <lineage>
        <taxon>Eukaryota</taxon>
        <taxon>Viridiplantae</taxon>
        <taxon>Streptophyta</taxon>
        <taxon>Embryophyta</taxon>
        <taxon>Tracheophyta</taxon>
        <taxon>Spermatophyta</taxon>
        <taxon>Magnoliopsida</taxon>
        <taxon>eudicotyledons</taxon>
        <taxon>Gunneridae</taxon>
        <taxon>Pentapetalae</taxon>
        <taxon>asterids</taxon>
        <taxon>lamiids</taxon>
        <taxon>Solanales</taxon>
        <taxon>Solanaceae</taxon>
        <taxon>Solanoideae</taxon>
        <taxon>Hyoscyameae</taxon>
        <taxon>Anisodus</taxon>
    </lineage>
</organism>
<protein>
    <submittedName>
        <fullName evidence="2">Uncharacterized protein</fullName>
    </submittedName>
</protein>
<dbReference type="EMBL" id="JAVYJV010000003">
    <property type="protein sequence ID" value="KAK4374952.1"/>
    <property type="molecule type" value="Genomic_DNA"/>
</dbReference>
<feature type="compositionally biased region" description="Basic and acidic residues" evidence="1">
    <location>
        <begin position="13"/>
        <end position="23"/>
    </location>
</feature>
<evidence type="ECO:0000313" key="3">
    <source>
        <dbReference type="Proteomes" id="UP001291623"/>
    </source>
</evidence>
<dbReference type="AlphaFoldDB" id="A0AAE1SRX0"/>
<reference evidence="2" key="1">
    <citation type="submission" date="2023-12" db="EMBL/GenBank/DDBJ databases">
        <title>Genome assembly of Anisodus tanguticus.</title>
        <authorList>
            <person name="Wang Y.-J."/>
        </authorList>
    </citation>
    <scope>NUCLEOTIDE SEQUENCE</scope>
    <source>
        <strain evidence="2">KB-2021</strain>
        <tissue evidence="2">Leaf</tissue>
    </source>
</reference>
<comment type="caution">
    <text evidence="2">The sequence shown here is derived from an EMBL/GenBank/DDBJ whole genome shotgun (WGS) entry which is preliminary data.</text>
</comment>
<keyword evidence="3" id="KW-1185">Reference proteome</keyword>
<sequence>MSDPVEEIVAKSSAKESVDHRDYSSSSSTDGDDFQPPANDKAHIFVPWFYEKHEDQVDTYAQKAKKELKRQYNHLDEKVLQKLPKVPFVKDSKQQ</sequence>
<evidence type="ECO:0000256" key="1">
    <source>
        <dbReference type="SAM" id="MobiDB-lite"/>
    </source>
</evidence>